<dbReference type="Pfam" id="PF06169">
    <property type="entry name" value="DUF982"/>
    <property type="match status" value="1"/>
</dbReference>
<proteinExistence type="predicted"/>
<gene>
    <name evidence="1" type="ORF">NCTC10684_01369</name>
</gene>
<dbReference type="OrthoDB" id="8388069at2"/>
<dbReference type="InterPro" id="IPR010385">
    <property type="entry name" value="DUF982"/>
</dbReference>
<evidence type="ECO:0000313" key="1">
    <source>
        <dbReference type="EMBL" id="SUU88161.1"/>
    </source>
</evidence>
<sequence>MTARSFSSPIFVKDADQAILQIATVADALGFLARWPEQRRGPIYNTAMRACHAAREDRLSVDGARNAFAGFARSVGIREADPVSIEPWIVPPTRGRMPL</sequence>
<dbReference type="AlphaFoldDB" id="A0A380WGZ5"/>
<dbReference type="Proteomes" id="UP000254701">
    <property type="component" value="Unassembled WGS sequence"/>
</dbReference>
<dbReference type="RefSeq" id="WP_115733639.1">
    <property type="nucleotide sequence ID" value="NZ_BAAAVY010000010.1"/>
</dbReference>
<organism evidence="1 2">
    <name type="scientific">Aminobacter aminovorans</name>
    <name type="common">Chelatobacter heintzii</name>
    <dbReference type="NCBI Taxonomy" id="83263"/>
    <lineage>
        <taxon>Bacteria</taxon>
        <taxon>Pseudomonadati</taxon>
        <taxon>Pseudomonadota</taxon>
        <taxon>Alphaproteobacteria</taxon>
        <taxon>Hyphomicrobiales</taxon>
        <taxon>Phyllobacteriaceae</taxon>
        <taxon>Aminobacter</taxon>
    </lineage>
</organism>
<accession>A0A380WGZ5</accession>
<name>A0A380WGZ5_AMIAI</name>
<dbReference type="Gene3D" id="6.10.250.730">
    <property type="match status" value="1"/>
</dbReference>
<protein>
    <submittedName>
        <fullName evidence="1">Protein of uncharacterized function (DUF982)</fullName>
    </submittedName>
</protein>
<evidence type="ECO:0000313" key="2">
    <source>
        <dbReference type="Proteomes" id="UP000254701"/>
    </source>
</evidence>
<dbReference type="EMBL" id="UFSM01000001">
    <property type="protein sequence ID" value="SUU88161.1"/>
    <property type="molecule type" value="Genomic_DNA"/>
</dbReference>
<reference evidence="1 2" key="1">
    <citation type="submission" date="2018-06" db="EMBL/GenBank/DDBJ databases">
        <authorList>
            <consortium name="Pathogen Informatics"/>
            <person name="Doyle S."/>
        </authorList>
    </citation>
    <scope>NUCLEOTIDE SEQUENCE [LARGE SCALE GENOMIC DNA]</scope>
    <source>
        <strain evidence="1 2">NCTC10684</strain>
    </source>
</reference>